<name>A0A4U6W7F0_SETVI</name>
<dbReference type="AlphaFoldDB" id="A0A4U6W7F0"/>
<proteinExistence type="predicted"/>
<dbReference type="SUPFAM" id="SSF54001">
    <property type="entry name" value="Cysteine proteinases"/>
    <property type="match status" value="1"/>
</dbReference>
<evidence type="ECO:0000313" key="1">
    <source>
        <dbReference type="EMBL" id="TKW37785.1"/>
    </source>
</evidence>
<dbReference type="OMA" id="GNECMAN"/>
<dbReference type="Gene3D" id="3.90.70.10">
    <property type="entry name" value="Cysteine proteinases"/>
    <property type="match status" value="1"/>
</dbReference>
<sequence>MTLLEKIRALPPSTFRPFYPRTVERGTRSVKEAKSWTCQQCQHENRPTKHLLFDLPAANCDVCGFPPPEGAADFAFCYADLGMNGFCPIGNVKKQKTKEVLTKDGPFMNIEDLLGKYHKRCTGKGDGPNYEYNLQSLLDMLSILVADGVRELEHNNVHKIAGWTFLGADDFAAVCAALADGYPLITGFNCGKRAALLKIGEIYVPPALNSVSADGKRKPVGHCVVLVGAEQAKTEKIVHFLNSAGEEFCERSHKEGDVIHGGVGAIRFKDLLLPPIQILRFNERREQVDISHEAS</sequence>
<dbReference type="EMBL" id="CM016552">
    <property type="protein sequence ID" value="TKW37785.1"/>
    <property type="molecule type" value="Genomic_DNA"/>
</dbReference>
<reference evidence="1" key="1">
    <citation type="submission" date="2019-03" db="EMBL/GenBank/DDBJ databases">
        <title>WGS assembly of Setaria viridis.</title>
        <authorList>
            <person name="Huang P."/>
            <person name="Jenkins J."/>
            <person name="Grimwood J."/>
            <person name="Barry K."/>
            <person name="Healey A."/>
            <person name="Mamidi S."/>
            <person name="Sreedasyam A."/>
            <person name="Shu S."/>
            <person name="Feldman M."/>
            <person name="Wu J."/>
            <person name="Yu Y."/>
            <person name="Chen C."/>
            <person name="Johnson J."/>
            <person name="Rokhsar D."/>
            <person name="Baxter I."/>
            <person name="Schmutz J."/>
            <person name="Brutnell T."/>
            <person name="Kellogg E."/>
        </authorList>
    </citation>
    <scope>NUCLEOTIDE SEQUENCE [LARGE SCALE GENOMIC DNA]</scope>
</reference>
<dbReference type="Proteomes" id="UP000298652">
    <property type="component" value="Chromosome 1"/>
</dbReference>
<dbReference type="InterPro" id="IPR038765">
    <property type="entry name" value="Papain-like_cys_pep_sf"/>
</dbReference>
<protein>
    <submittedName>
        <fullName evidence="1">Uncharacterized protein</fullName>
    </submittedName>
</protein>
<organism evidence="1 2">
    <name type="scientific">Setaria viridis</name>
    <name type="common">Green bristlegrass</name>
    <name type="synonym">Setaria italica subsp. viridis</name>
    <dbReference type="NCBI Taxonomy" id="4556"/>
    <lineage>
        <taxon>Eukaryota</taxon>
        <taxon>Viridiplantae</taxon>
        <taxon>Streptophyta</taxon>
        <taxon>Embryophyta</taxon>
        <taxon>Tracheophyta</taxon>
        <taxon>Spermatophyta</taxon>
        <taxon>Magnoliopsida</taxon>
        <taxon>Liliopsida</taxon>
        <taxon>Poales</taxon>
        <taxon>Poaceae</taxon>
        <taxon>PACMAD clade</taxon>
        <taxon>Panicoideae</taxon>
        <taxon>Panicodae</taxon>
        <taxon>Paniceae</taxon>
        <taxon>Cenchrinae</taxon>
        <taxon>Setaria</taxon>
    </lineage>
</organism>
<dbReference type="Gramene" id="TKW37785">
    <property type="protein sequence ID" value="TKW37785"/>
    <property type="gene ID" value="SEVIR_1G071200v2"/>
</dbReference>
<evidence type="ECO:0000313" key="2">
    <source>
        <dbReference type="Proteomes" id="UP000298652"/>
    </source>
</evidence>
<keyword evidence="2" id="KW-1185">Reference proteome</keyword>
<accession>A0A4U6W7F0</accession>
<gene>
    <name evidence="1" type="ORF">SEVIR_1G071200v2</name>
</gene>